<dbReference type="InterPro" id="IPR016181">
    <property type="entry name" value="Acyl_CoA_acyltransferase"/>
</dbReference>
<organism evidence="7 8">
    <name type="scientific">Asticcacaulis benevestitus DSM 16100 = ATCC BAA-896</name>
    <dbReference type="NCBI Taxonomy" id="1121022"/>
    <lineage>
        <taxon>Bacteria</taxon>
        <taxon>Pseudomonadati</taxon>
        <taxon>Pseudomonadota</taxon>
        <taxon>Alphaproteobacteria</taxon>
        <taxon>Caulobacterales</taxon>
        <taxon>Caulobacteraceae</taxon>
        <taxon>Asticcacaulis</taxon>
    </lineage>
</organism>
<accession>V4R0R1</accession>
<dbReference type="PATRIC" id="fig|1121022.4.peg.3983"/>
<gene>
    <name evidence="7" type="ORF">ABENE_19445</name>
</gene>
<dbReference type="RefSeq" id="WP_018083653.1">
    <property type="nucleotide sequence ID" value="NZ_AQWM01000038.1"/>
</dbReference>
<dbReference type="InterPro" id="IPR000182">
    <property type="entry name" value="GNAT_dom"/>
</dbReference>
<name>V4R0R1_9CAUL</name>
<dbReference type="AlphaFoldDB" id="V4R0R1"/>
<evidence type="ECO:0000256" key="5">
    <source>
        <dbReference type="ARBA" id="ARBA00049880"/>
    </source>
</evidence>
<proteinExistence type="predicted"/>
<evidence type="ECO:0000313" key="7">
    <source>
        <dbReference type="EMBL" id="ESQ84993.1"/>
    </source>
</evidence>
<dbReference type="PANTHER" id="PTHR36449">
    <property type="entry name" value="ACETYLTRANSFERASE-RELATED"/>
    <property type="match status" value="1"/>
</dbReference>
<protein>
    <recommendedName>
        <fullName evidence="6">N-acetyltransferase domain-containing protein</fullName>
    </recommendedName>
</protein>
<dbReference type="SUPFAM" id="SSF55729">
    <property type="entry name" value="Acyl-CoA N-acyltransferases (Nat)"/>
    <property type="match status" value="1"/>
</dbReference>
<dbReference type="PROSITE" id="PS51186">
    <property type="entry name" value="GNAT"/>
    <property type="match status" value="1"/>
</dbReference>
<dbReference type="EMBL" id="AWGB01000062">
    <property type="protein sequence ID" value="ESQ84993.1"/>
    <property type="molecule type" value="Genomic_DNA"/>
</dbReference>
<comment type="catalytic activity">
    <reaction evidence="5">
        <text>glycyl-tRNA(Gly) + acetyl-CoA = N-acetylglycyl-tRNA(Gly) + CoA + H(+)</text>
        <dbReference type="Rhea" id="RHEA:81867"/>
        <dbReference type="Rhea" id="RHEA-COMP:9683"/>
        <dbReference type="Rhea" id="RHEA-COMP:19766"/>
        <dbReference type="ChEBI" id="CHEBI:15378"/>
        <dbReference type="ChEBI" id="CHEBI:57287"/>
        <dbReference type="ChEBI" id="CHEBI:57288"/>
        <dbReference type="ChEBI" id="CHEBI:78522"/>
        <dbReference type="ChEBI" id="CHEBI:232036"/>
    </reaction>
</comment>
<sequence>MPEDTFGLRPLQADDKTKISSGDADFAPLSQFLKKDAKRFERESLSRTYVAIHESTGNIASYITLVCSEVKSDPQLMPDGGVNFRYPHFPAIKIARLLTDQKFRGRGLGEGLIDFAVGRAKEVICPTIGCRFIMVDSKQKSVTFYQKCGFTLIDTPENKALATPVLFIDLHKAAAMA</sequence>
<evidence type="ECO:0000256" key="3">
    <source>
        <dbReference type="ARBA" id="ARBA00022679"/>
    </source>
</evidence>
<reference evidence="7 8" key="1">
    <citation type="journal article" date="2014" name="Nature">
        <title>Sequential evolution of bacterial morphology by co-option of a developmental regulator.</title>
        <authorList>
            <person name="Jiang C."/>
            <person name="Brown P.J."/>
            <person name="Ducret A."/>
            <person name="Brun Y.V."/>
        </authorList>
    </citation>
    <scope>NUCLEOTIDE SEQUENCE [LARGE SCALE GENOMIC DNA]</scope>
    <source>
        <strain evidence="7 8">DSM 16100</strain>
    </source>
</reference>
<dbReference type="Gene3D" id="3.40.630.30">
    <property type="match status" value="1"/>
</dbReference>
<dbReference type="Pfam" id="PF13508">
    <property type="entry name" value="Acetyltransf_7"/>
    <property type="match status" value="1"/>
</dbReference>
<dbReference type="eggNOG" id="COG0454">
    <property type="taxonomic scope" value="Bacteria"/>
</dbReference>
<keyword evidence="2" id="KW-1277">Toxin-antitoxin system</keyword>
<keyword evidence="8" id="KW-1185">Reference proteome</keyword>
<dbReference type="OrthoDB" id="9799147at2"/>
<evidence type="ECO:0000259" key="6">
    <source>
        <dbReference type="PROSITE" id="PS51186"/>
    </source>
</evidence>
<dbReference type="GO" id="GO:0016747">
    <property type="term" value="F:acyltransferase activity, transferring groups other than amino-acyl groups"/>
    <property type="evidence" value="ECO:0007669"/>
    <property type="project" value="InterPro"/>
</dbReference>
<keyword evidence="1" id="KW-0678">Repressor</keyword>
<evidence type="ECO:0000256" key="2">
    <source>
        <dbReference type="ARBA" id="ARBA00022649"/>
    </source>
</evidence>
<dbReference type="Proteomes" id="UP000017837">
    <property type="component" value="Unassembled WGS sequence"/>
</dbReference>
<dbReference type="PANTHER" id="PTHR36449:SF1">
    <property type="entry name" value="ACETYLTRANSFERASE"/>
    <property type="match status" value="1"/>
</dbReference>
<evidence type="ECO:0000256" key="1">
    <source>
        <dbReference type="ARBA" id="ARBA00022491"/>
    </source>
</evidence>
<keyword evidence="4" id="KW-0012">Acyltransferase</keyword>
<feature type="domain" description="N-acetyltransferase" evidence="6">
    <location>
        <begin position="6"/>
        <end position="177"/>
    </location>
</feature>
<keyword evidence="3" id="KW-0808">Transferase</keyword>
<dbReference type="CDD" id="cd04301">
    <property type="entry name" value="NAT_SF"/>
    <property type="match status" value="1"/>
</dbReference>
<evidence type="ECO:0000313" key="8">
    <source>
        <dbReference type="Proteomes" id="UP000017837"/>
    </source>
</evidence>
<dbReference type="STRING" id="1121022.GCA_000376105_03970"/>
<comment type="caution">
    <text evidence="7">The sequence shown here is derived from an EMBL/GenBank/DDBJ whole genome shotgun (WGS) entry which is preliminary data.</text>
</comment>
<evidence type="ECO:0000256" key="4">
    <source>
        <dbReference type="ARBA" id="ARBA00023315"/>
    </source>
</evidence>